<organism evidence="2 3">
    <name type="scientific">Drosophila erecta</name>
    <name type="common">Fruit fly</name>
    <dbReference type="NCBI Taxonomy" id="7220"/>
    <lineage>
        <taxon>Eukaryota</taxon>
        <taxon>Metazoa</taxon>
        <taxon>Ecdysozoa</taxon>
        <taxon>Arthropoda</taxon>
        <taxon>Hexapoda</taxon>
        <taxon>Insecta</taxon>
        <taxon>Pterygota</taxon>
        <taxon>Neoptera</taxon>
        <taxon>Endopterygota</taxon>
        <taxon>Diptera</taxon>
        <taxon>Brachycera</taxon>
        <taxon>Muscomorpha</taxon>
        <taxon>Ephydroidea</taxon>
        <taxon>Drosophilidae</taxon>
        <taxon>Drosophila</taxon>
        <taxon>Sophophora</taxon>
    </lineage>
</organism>
<sequence length="349" mass="35173">MKYTRRELLGLSIPKDAMFRRRVVAFAALALIQIASGQASQFSRDESQEDQKTEFNLASTLTGGITSSRHRQRANLNSQLYPGLAQVGSGYAGSGYAGAGYSGSGYAGATGSIDDAHGHEQGGSGARVARGQQFPAYPPPGFPGQQAPVPYPAAVGGAGGASSGGYQSAAAGSPPGYPVAGAVPAQYPVGVPLQQPAGAGAPGYFPGTGAYPSYPYPGVYLQQYPGYPQPAQLPAYGVVPGAVAQPGVPGVAGVPGVQGVAGVPGAPGIGGVPGAAAQGPATSGKNVHHYPAHNPADPSHWDHHFAMNTEYKEDGVHKGSFGVLNNHNAFGYGSGYGGGYNGAYNSPTF</sequence>
<reference evidence="2 3" key="1">
    <citation type="journal article" date="2007" name="Nature">
        <title>Evolution of genes and genomes on the Drosophila phylogeny.</title>
        <authorList>
            <consortium name="Drosophila 12 Genomes Consortium"/>
            <person name="Clark A.G."/>
            <person name="Eisen M.B."/>
            <person name="Smith D.R."/>
            <person name="Bergman C.M."/>
            <person name="Oliver B."/>
            <person name="Markow T.A."/>
            <person name="Kaufman T.C."/>
            <person name="Kellis M."/>
            <person name="Gelbart W."/>
            <person name="Iyer V.N."/>
            <person name="Pollard D.A."/>
            <person name="Sackton T.B."/>
            <person name="Larracuente A.M."/>
            <person name="Singh N.D."/>
            <person name="Abad J.P."/>
            <person name="Abt D.N."/>
            <person name="Adryan B."/>
            <person name="Aguade M."/>
            <person name="Akashi H."/>
            <person name="Anderson W.W."/>
            <person name="Aquadro C.F."/>
            <person name="Ardell D.H."/>
            <person name="Arguello R."/>
            <person name="Artieri C.G."/>
            <person name="Barbash D.A."/>
            <person name="Barker D."/>
            <person name="Barsanti P."/>
            <person name="Batterham P."/>
            <person name="Batzoglou S."/>
            <person name="Begun D."/>
            <person name="Bhutkar A."/>
            <person name="Blanco E."/>
            <person name="Bosak S.A."/>
            <person name="Bradley R.K."/>
            <person name="Brand A.D."/>
            <person name="Brent M.R."/>
            <person name="Brooks A.N."/>
            <person name="Brown R.H."/>
            <person name="Butlin R.K."/>
            <person name="Caggese C."/>
            <person name="Calvi B.R."/>
            <person name="Bernardo de Carvalho A."/>
            <person name="Caspi A."/>
            <person name="Castrezana S."/>
            <person name="Celniker S.E."/>
            <person name="Chang J.L."/>
            <person name="Chapple C."/>
            <person name="Chatterji S."/>
            <person name="Chinwalla A."/>
            <person name="Civetta A."/>
            <person name="Clifton S.W."/>
            <person name="Comeron J.M."/>
            <person name="Costello J.C."/>
            <person name="Coyne J.A."/>
            <person name="Daub J."/>
            <person name="David R.G."/>
            <person name="Delcher A.L."/>
            <person name="Delehaunty K."/>
            <person name="Do C.B."/>
            <person name="Ebling H."/>
            <person name="Edwards K."/>
            <person name="Eickbush T."/>
            <person name="Evans J.D."/>
            <person name="Filipski A."/>
            <person name="Findeiss S."/>
            <person name="Freyhult E."/>
            <person name="Fulton L."/>
            <person name="Fulton R."/>
            <person name="Garcia A.C."/>
            <person name="Gardiner A."/>
            <person name="Garfield D.A."/>
            <person name="Garvin B.E."/>
            <person name="Gibson G."/>
            <person name="Gilbert D."/>
            <person name="Gnerre S."/>
            <person name="Godfrey J."/>
            <person name="Good R."/>
            <person name="Gotea V."/>
            <person name="Gravely B."/>
            <person name="Greenberg A.J."/>
            <person name="Griffiths-Jones S."/>
            <person name="Gross S."/>
            <person name="Guigo R."/>
            <person name="Gustafson E.A."/>
            <person name="Haerty W."/>
            <person name="Hahn M.W."/>
            <person name="Halligan D.L."/>
            <person name="Halpern A.L."/>
            <person name="Halter G.M."/>
            <person name="Han M.V."/>
            <person name="Heger A."/>
            <person name="Hillier L."/>
            <person name="Hinrichs A.S."/>
            <person name="Holmes I."/>
            <person name="Hoskins R.A."/>
            <person name="Hubisz M.J."/>
            <person name="Hultmark D."/>
            <person name="Huntley M.A."/>
            <person name="Jaffe D.B."/>
            <person name="Jagadeeshan S."/>
            <person name="Jeck W.R."/>
            <person name="Johnson J."/>
            <person name="Jones C.D."/>
            <person name="Jordan W.C."/>
            <person name="Karpen G.H."/>
            <person name="Kataoka E."/>
            <person name="Keightley P.D."/>
            <person name="Kheradpour P."/>
            <person name="Kirkness E.F."/>
            <person name="Koerich L.B."/>
            <person name="Kristiansen K."/>
            <person name="Kudrna D."/>
            <person name="Kulathinal R.J."/>
            <person name="Kumar S."/>
            <person name="Kwok R."/>
            <person name="Lander E."/>
            <person name="Langley C.H."/>
            <person name="Lapoint R."/>
            <person name="Lazzaro B.P."/>
            <person name="Lee S.J."/>
            <person name="Levesque L."/>
            <person name="Li R."/>
            <person name="Lin C.F."/>
            <person name="Lin M.F."/>
            <person name="Lindblad-Toh K."/>
            <person name="Llopart A."/>
            <person name="Long M."/>
            <person name="Low L."/>
            <person name="Lozovsky E."/>
            <person name="Lu J."/>
            <person name="Luo M."/>
            <person name="Machado C.A."/>
            <person name="Makalowski W."/>
            <person name="Marzo M."/>
            <person name="Matsuda M."/>
            <person name="Matzkin L."/>
            <person name="McAllister B."/>
            <person name="McBride C.S."/>
            <person name="McKernan B."/>
            <person name="McKernan K."/>
            <person name="Mendez-Lago M."/>
            <person name="Minx P."/>
            <person name="Mollenhauer M.U."/>
            <person name="Montooth K."/>
            <person name="Mount S.M."/>
            <person name="Mu X."/>
            <person name="Myers E."/>
            <person name="Negre B."/>
            <person name="Newfeld S."/>
            <person name="Nielsen R."/>
            <person name="Noor M.A."/>
            <person name="O'Grady P."/>
            <person name="Pachter L."/>
            <person name="Papaceit M."/>
            <person name="Parisi M.J."/>
            <person name="Parisi M."/>
            <person name="Parts L."/>
            <person name="Pedersen J.S."/>
            <person name="Pesole G."/>
            <person name="Phillippy A.M."/>
            <person name="Ponting C.P."/>
            <person name="Pop M."/>
            <person name="Porcelli D."/>
            <person name="Powell J.R."/>
            <person name="Prohaska S."/>
            <person name="Pruitt K."/>
            <person name="Puig M."/>
            <person name="Quesneville H."/>
            <person name="Ram K.R."/>
            <person name="Rand D."/>
            <person name="Rasmussen M.D."/>
            <person name="Reed L.K."/>
            <person name="Reenan R."/>
            <person name="Reily A."/>
            <person name="Remington K.A."/>
            <person name="Rieger T.T."/>
            <person name="Ritchie M.G."/>
            <person name="Robin C."/>
            <person name="Rogers Y.H."/>
            <person name="Rohde C."/>
            <person name="Rozas J."/>
            <person name="Rubenfield M.J."/>
            <person name="Ruiz A."/>
            <person name="Russo S."/>
            <person name="Salzberg S.L."/>
            <person name="Sanchez-Gracia A."/>
            <person name="Saranga D.J."/>
            <person name="Sato H."/>
            <person name="Schaeffer S.W."/>
            <person name="Schatz M.C."/>
            <person name="Schlenke T."/>
            <person name="Schwartz R."/>
            <person name="Segarra C."/>
            <person name="Singh R.S."/>
            <person name="Sirot L."/>
            <person name="Sirota M."/>
            <person name="Sisneros N.B."/>
            <person name="Smith C.D."/>
            <person name="Smith T.F."/>
            <person name="Spieth J."/>
            <person name="Stage D.E."/>
            <person name="Stark A."/>
            <person name="Stephan W."/>
            <person name="Strausberg R.L."/>
            <person name="Strempel S."/>
            <person name="Sturgill D."/>
            <person name="Sutton G."/>
            <person name="Sutton G.G."/>
            <person name="Tao W."/>
            <person name="Teichmann S."/>
            <person name="Tobari Y.N."/>
            <person name="Tomimura Y."/>
            <person name="Tsolas J.M."/>
            <person name="Valente V.L."/>
            <person name="Venter E."/>
            <person name="Venter J.C."/>
            <person name="Vicario S."/>
            <person name="Vieira F.G."/>
            <person name="Vilella A.J."/>
            <person name="Villasante A."/>
            <person name="Walenz B."/>
            <person name="Wang J."/>
            <person name="Wasserman M."/>
            <person name="Watts T."/>
            <person name="Wilson D."/>
            <person name="Wilson R.K."/>
            <person name="Wing R.A."/>
            <person name="Wolfner M.F."/>
            <person name="Wong A."/>
            <person name="Wong G.K."/>
            <person name="Wu C.I."/>
            <person name="Wu G."/>
            <person name="Yamamoto D."/>
            <person name="Yang H.P."/>
            <person name="Yang S.P."/>
            <person name="Yorke J.A."/>
            <person name="Yoshida K."/>
            <person name="Zdobnov E."/>
            <person name="Zhang P."/>
            <person name="Zhang Y."/>
            <person name="Zimin A.V."/>
            <person name="Baldwin J."/>
            <person name="Abdouelleil A."/>
            <person name="Abdulkadir J."/>
            <person name="Abebe A."/>
            <person name="Abera B."/>
            <person name="Abreu J."/>
            <person name="Acer S.C."/>
            <person name="Aftuck L."/>
            <person name="Alexander A."/>
            <person name="An P."/>
            <person name="Anderson E."/>
            <person name="Anderson S."/>
            <person name="Arachi H."/>
            <person name="Azer M."/>
            <person name="Bachantsang P."/>
            <person name="Barry A."/>
            <person name="Bayul T."/>
            <person name="Berlin A."/>
            <person name="Bessette D."/>
            <person name="Bloom T."/>
            <person name="Blye J."/>
            <person name="Boguslavskiy L."/>
            <person name="Bonnet C."/>
            <person name="Boukhgalter B."/>
            <person name="Bourzgui I."/>
            <person name="Brown A."/>
            <person name="Cahill P."/>
            <person name="Channer S."/>
            <person name="Cheshatsang Y."/>
            <person name="Chuda L."/>
            <person name="Citroen M."/>
            <person name="Collymore A."/>
            <person name="Cooke P."/>
            <person name="Costello M."/>
            <person name="D'Aco K."/>
            <person name="Daza R."/>
            <person name="De Haan G."/>
            <person name="DeGray S."/>
            <person name="DeMaso C."/>
            <person name="Dhargay N."/>
            <person name="Dooley K."/>
            <person name="Dooley E."/>
            <person name="Doricent M."/>
            <person name="Dorje P."/>
            <person name="Dorjee K."/>
            <person name="Dupes A."/>
            <person name="Elong R."/>
            <person name="Falk J."/>
            <person name="Farina A."/>
            <person name="Faro S."/>
            <person name="Ferguson D."/>
            <person name="Fisher S."/>
            <person name="Foley C.D."/>
            <person name="Franke A."/>
            <person name="Friedrich D."/>
            <person name="Gadbois L."/>
            <person name="Gearin G."/>
            <person name="Gearin C.R."/>
            <person name="Giannoukos G."/>
            <person name="Goode T."/>
            <person name="Graham J."/>
            <person name="Grandbois E."/>
            <person name="Grewal S."/>
            <person name="Gyaltsen K."/>
            <person name="Hafez N."/>
            <person name="Hagos B."/>
            <person name="Hall J."/>
            <person name="Henson C."/>
            <person name="Hollinger A."/>
            <person name="Honan T."/>
            <person name="Huard M.D."/>
            <person name="Hughes L."/>
            <person name="Hurhula B."/>
            <person name="Husby M.E."/>
            <person name="Kamat A."/>
            <person name="Kanga B."/>
            <person name="Kashin S."/>
            <person name="Khazanovich D."/>
            <person name="Kisner P."/>
            <person name="Lance K."/>
            <person name="Lara M."/>
            <person name="Lee W."/>
            <person name="Lennon N."/>
            <person name="Letendre F."/>
            <person name="LeVine R."/>
            <person name="Lipovsky A."/>
            <person name="Liu X."/>
            <person name="Liu J."/>
            <person name="Liu S."/>
            <person name="Lokyitsang T."/>
            <person name="Lokyitsang Y."/>
            <person name="Lubonja R."/>
            <person name="Lui A."/>
            <person name="MacDonald P."/>
            <person name="Magnisalis V."/>
            <person name="Maru K."/>
            <person name="Matthews C."/>
            <person name="McCusker W."/>
            <person name="McDonough S."/>
            <person name="Mehta T."/>
            <person name="Meldrim J."/>
            <person name="Meneus L."/>
            <person name="Mihai O."/>
            <person name="Mihalev A."/>
            <person name="Mihova T."/>
            <person name="Mittelman R."/>
            <person name="Mlenga V."/>
            <person name="Montmayeur A."/>
            <person name="Mulrain L."/>
            <person name="Navidi A."/>
            <person name="Naylor J."/>
            <person name="Negash T."/>
            <person name="Nguyen T."/>
            <person name="Nguyen N."/>
            <person name="Nicol R."/>
            <person name="Norbu C."/>
            <person name="Norbu N."/>
            <person name="Novod N."/>
            <person name="O'Neill B."/>
            <person name="Osman S."/>
            <person name="Markiewicz E."/>
            <person name="Oyono O.L."/>
            <person name="Patti C."/>
            <person name="Phunkhang P."/>
            <person name="Pierre F."/>
            <person name="Priest M."/>
            <person name="Raghuraman S."/>
            <person name="Rege F."/>
            <person name="Reyes R."/>
            <person name="Rise C."/>
            <person name="Rogov P."/>
            <person name="Ross K."/>
            <person name="Ryan E."/>
            <person name="Settipalli S."/>
            <person name="Shea T."/>
            <person name="Sherpa N."/>
            <person name="Shi L."/>
            <person name="Shih D."/>
            <person name="Sparrow T."/>
            <person name="Spaulding J."/>
            <person name="Stalker J."/>
            <person name="Stange-Thomann N."/>
            <person name="Stavropoulos S."/>
            <person name="Stone C."/>
            <person name="Strader C."/>
            <person name="Tesfaye S."/>
            <person name="Thomson T."/>
            <person name="Thoulutsang Y."/>
            <person name="Thoulutsang D."/>
            <person name="Topham K."/>
            <person name="Topping I."/>
            <person name="Tsamla T."/>
            <person name="Vassiliev H."/>
            <person name="Vo A."/>
            <person name="Wangchuk T."/>
            <person name="Wangdi T."/>
            <person name="Weiand M."/>
            <person name="Wilkinson J."/>
            <person name="Wilson A."/>
            <person name="Yadav S."/>
            <person name="Young G."/>
            <person name="Yu Q."/>
            <person name="Zembek L."/>
            <person name="Zhong D."/>
            <person name="Zimmer A."/>
            <person name="Zwirko Z."/>
            <person name="Jaffe D.B."/>
            <person name="Alvarez P."/>
            <person name="Brockman W."/>
            <person name="Butler J."/>
            <person name="Chin C."/>
            <person name="Gnerre S."/>
            <person name="Grabherr M."/>
            <person name="Kleber M."/>
            <person name="Mauceli E."/>
            <person name="MacCallum I."/>
        </authorList>
    </citation>
    <scope>NUCLEOTIDE SEQUENCE [LARGE SCALE GENOMIC DNA]</scope>
    <source>
        <strain evidence="2 3">TSC#14021-0224.01</strain>
    </source>
</reference>
<dbReference type="Proteomes" id="UP000008711">
    <property type="component" value="Unassembled WGS sequence"/>
</dbReference>
<proteinExistence type="predicted"/>
<evidence type="ECO:0000256" key="1">
    <source>
        <dbReference type="SAM" id="MobiDB-lite"/>
    </source>
</evidence>
<dbReference type="KEGG" id="der:6554158"/>
<evidence type="ECO:0000313" key="3">
    <source>
        <dbReference type="Proteomes" id="UP000008711"/>
    </source>
</evidence>
<reference evidence="2 3" key="2">
    <citation type="journal article" date="2008" name="Bioinformatics">
        <title>Assembly reconciliation.</title>
        <authorList>
            <person name="Zimin A.V."/>
            <person name="Smith D.R."/>
            <person name="Sutton G."/>
            <person name="Yorke J.A."/>
        </authorList>
    </citation>
    <scope>NUCLEOTIDE SEQUENCE [LARGE SCALE GENOMIC DNA]</scope>
    <source>
        <strain evidence="2 3">TSC#14021-0224.01</strain>
    </source>
</reference>
<name>B3P6W5_DROER</name>
<dbReference type="HOGENOM" id="CLU_078896_0_0_1"/>
<protein>
    <submittedName>
        <fullName evidence="2">GG11330</fullName>
    </submittedName>
</protein>
<dbReference type="eggNOG" id="ENOG502T6IE">
    <property type="taxonomic scope" value="Eukaryota"/>
</dbReference>
<dbReference type="OrthoDB" id="7872151at2759"/>
<dbReference type="EMBL" id="CH954182">
    <property type="protein sequence ID" value="EDV53785.1"/>
    <property type="molecule type" value="Genomic_DNA"/>
</dbReference>
<gene>
    <name evidence="2" type="primary">Dere\GG11330</name>
    <name evidence="2" type="ORF">Dere_GG11330</name>
</gene>
<feature type="region of interest" description="Disordered" evidence="1">
    <location>
        <begin position="112"/>
        <end position="146"/>
    </location>
</feature>
<evidence type="ECO:0000313" key="2">
    <source>
        <dbReference type="EMBL" id="EDV53785.1"/>
    </source>
</evidence>
<keyword evidence="3" id="KW-1185">Reference proteome</keyword>
<dbReference type="OMA" id="NHGSQGY"/>
<dbReference type="PhylomeDB" id="B3P6W5"/>
<accession>B3P6W5</accession>
<dbReference type="AlphaFoldDB" id="B3P6W5"/>